<feature type="region of interest" description="Disordered" evidence="1">
    <location>
        <begin position="281"/>
        <end position="382"/>
    </location>
</feature>
<feature type="compositionally biased region" description="Basic residues" evidence="1">
    <location>
        <begin position="310"/>
        <end position="323"/>
    </location>
</feature>
<feature type="region of interest" description="Disordered" evidence="1">
    <location>
        <begin position="569"/>
        <end position="594"/>
    </location>
</feature>
<feature type="region of interest" description="Disordered" evidence="1">
    <location>
        <begin position="59"/>
        <end position="96"/>
    </location>
</feature>
<organism evidence="2 3">
    <name type="scientific">Porphyridium purpureum</name>
    <name type="common">Red alga</name>
    <name type="synonym">Porphyridium cruentum</name>
    <dbReference type="NCBI Taxonomy" id="35688"/>
    <lineage>
        <taxon>Eukaryota</taxon>
        <taxon>Rhodophyta</taxon>
        <taxon>Bangiophyceae</taxon>
        <taxon>Porphyridiales</taxon>
        <taxon>Porphyridiaceae</taxon>
        <taxon>Porphyridium</taxon>
    </lineage>
</organism>
<gene>
    <name evidence="2" type="ORF">FVE85_0442</name>
</gene>
<sequence length="607" mass="66508">MGDELELAELRRSLKDLQTGDGFEHAWETHAHTHTHAVTPKLTRAGSLSLVQTVMEMQERASNRGSSHRYSSKDDLVPRFEDRRCGDDDDSGLMSQFVPWQPEPLAASSAGQDLREDENSSTQLHLARNVNAVQSPESRAAAVEVTAQGARGSIRSEMGRLNRRRPESPPSSMANASKDTERTLAAREEQCASDETAESSLQSDPVLVSAKQKSWSALPPKPTRTGSSGVSTEANTYRRSAIQGDLDLEEGAGPSPPAQSLRNRGSVSDVEKELMFHLTMDREGSLKSGDKLSRRMSSESTHSLHERKTFKQKIFTLRRGKSAHAKDRDIHASSDMATPDRRTPQKRLSGSSSFRKNPGNRSGSGTPTSKGEVGMEGSKSTKTLPFLFKSSTHKDETSNKVHGVGIVRVPSARNLARSRSSLMSSPRDSDAAAKSPGISGKPLSQARDLSFLTAIGLLDTLRCLGVALKEIPRSTIEMRDDYTFGVEIQRRGSSSGAKHKKRMYFLVHVLAETASSCLISCSADAKRRSDTGYWDVVDLKRLIKLNMRRVDPGSVQDADHVPTLRELHQARSRTDIRASPPRANAPATTTTASEQSHIVIVSTRDMY</sequence>
<reference evidence="3" key="1">
    <citation type="journal article" date="2019" name="Nat. Commun.">
        <title>Expansion of phycobilisome linker gene families in mesophilic red algae.</title>
        <authorList>
            <person name="Lee J."/>
            <person name="Kim D."/>
            <person name="Bhattacharya D."/>
            <person name="Yoon H.S."/>
        </authorList>
    </citation>
    <scope>NUCLEOTIDE SEQUENCE [LARGE SCALE GENOMIC DNA]</scope>
    <source>
        <strain evidence="3">CCMP 1328</strain>
    </source>
</reference>
<feature type="compositionally biased region" description="Basic and acidic residues" evidence="1">
    <location>
        <begin position="281"/>
        <end position="309"/>
    </location>
</feature>
<evidence type="ECO:0000256" key="1">
    <source>
        <dbReference type="SAM" id="MobiDB-lite"/>
    </source>
</evidence>
<feature type="region of interest" description="Disordered" evidence="1">
    <location>
        <begin position="417"/>
        <end position="439"/>
    </location>
</feature>
<accession>A0A5J4Z1F3</accession>
<evidence type="ECO:0000313" key="2">
    <source>
        <dbReference type="EMBL" id="KAA8496713.1"/>
    </source>
</evidence>
<feature type="compositionally biased region" description="Polar residues" evidence="1">
    <location>
        <begin position="346"/>
        <end position="369"/>
    </location>
</feature>
<keyword evidence="3" id="KW-1185">Reference proteome</keyword>
<dbReference type="EMBL" id="VRMN01000002">
    <property type="protein sequence ID" value="KAA8496713.1"/>
    <property type="molecule type" value="Genomic_DNA"/>
</dbReference>
<feature type="compositionally biased region" description="Basic and acidic residues" evidence="1">
    <location>
        <begin position="157"/>
        <end position="167"/>
    </location>
</feature>
<proteinExistence type="predicted"/>
<feature type="compositionally biased region" description="Low complexity" evidence="1">
    <location>
        <begin position="417"/>
        <end position="426"/>
    </location>
</feature>
<feature type="region of interest" description="Disordered" evidence="1">
    <location>
        <begin position="144"/>
        <end position="268"/>
    </location>
</feature>
<feature type="compositionally biased region" description="Polar residues" evidence="1">
    <location>
        <begin position="224"/>
        <end position="238"/>
    </location>
</feature>
<evidence type="ECO:0000313" key="3">
    <source>
        <dbReference type="Proteomes" id="UP000324585"/>
    </source>
</evidence>
<comment type="caution">
    <text evidence="2">The sequence shown here is derived from an EMBL/GenBank/DDBJ whole genome shotgun (WGS) entry which is preliminary data.</text>
</comment>
<protein>
    <submittedName>
        <fullName evidence="2">Uncharacterized protein</fullName>
    </submittedName>
</protein>
<feature type="compositionally biased region" description="Basic and acidic residues" evidence="1">
    <location>
        <begin position="71"/>
        <end position="86"/>
    </location>
</feature>
<feature type="compositionally biased region" description="Low complexity" evidence="1">
    <location>
        <begin position="577"/>
        <end position="593"/>
    </location>
</feature>
<name>A0A5J4Z1F3_PORPP</name>
<feature type="compositionally biased region" description="Basic and acidic residues" evidence="1">
    <location>
        <begin position="324"/>
        <end position="343"/>
    </location>
</feature>
<dbReference type="AlphaFoldDB" id="A0A5J4Z1F3"/>
<feature type="compositionally biased region" description="Basic and acidic residues" evidence="1">
    <location>
        <begin position="178"/>
        <end position="190"/>
    </location>
</feature>
<dbReference type="Proteomes" id="UP000324585">
    <property type="component" value="Unassembled WGS sequence"/>
</dbReference>